<dbReference type="Proteomes" id="UP000295718">
    <property type="component" value="Unassembled WGS sequence"/>
</dbReference>
<reference evidence="1 2" key="1">
    <citation type="submission" date="2019-03" db="EMBL/GenBank/DDBJ databases">
        <title>Genomic Encyclopedia of Type Strains, Phase IV (KMG-IV): sequencing the most valuable type-strain genomes for metagenomic binning, comparative biology and taxonomic classification.</title>
        <authorList>
            <person name="Goeker M."/>
        </authorList>
    </citation>
    <scope>NUCLEOTIDE SEQUENCE [LARGE SCALE GENOMIC DNA]</scope>
    <source>
        <strain evidence="1 2">DSM 100556</strain>
    </source>
</reference>
<protein>
    <submittedName>
        <fullName evidence="1">Uncharacterized protein</fullName>
    </submittedName>
</protein>
<accession>A0A4R1QP92</accession>
<comment type="caution">
    <text evidence="1">The sequence shown here is derived from an EMBL/GenBank/DDBJ whole genome shotgun (WGS) entry which is preliminary data.</text>
</comment>
<dbReference type="AlphaFoldDB" id="A0A4R1QP92"/>
<evidence type="ECO:0000313" key="1">
    <source>
        <dbReference type="EMBL" id="TCL55616.1"/>
    </source>
</evidence>
<gene>
    <name evidence="1" type="ORF">EDD76_11426</name>
</gene>
<proteinExistence type="predicted"/>
<organism evidence="1 2">
    <name type="scientific">Kineothrix alysoides</name>
    <dbReference type="NCBI Taxonomy" id="1469948"/>
    <lineage>
        <taxon>Bacteria</taxon>
        <taxon>Bacillati</taxon>
        <taxon>Bacillota</taxon>
        <taxon>Clostridia</taxon>
        <taxon>Lachnospirales</taxon>
        <taxon>Lachnospiraceae</taxon>
        <taxon>Kineothrix</taxon>
    </lineage>
</organism>
<sequence>MKTRYHNWQQMVNVQIVIHLSQIIPAHCVLGRDKKNAGGGFSQFAPMLINGILT</sequence>
<keyword evidence="2" id="KW-1185">Reference proteome</keyword>
<evidence type="ECO:0000313" key="2">
    <source>
        <dbReference type="Proteomes" id="UP000295718"/>
    </source>
</evidence>
<name>A0A4R1QP92_9FIRM</name>
<dbReference type="EMBL" id="SLUO01000014">
    <property type="protein sequence ID" value="TCL55616.1"/>
    <property type="molecule type" value="Genomic_DNA"/>
</dbReference>